<sequence length="42" mass="4711">MENTTLKEGDYLYTPPSFKHSVTSQTGCTLLLIIPEEVEILV</sequence>
<dbReference type="Proteomes" id="UP001232063">
    <property type="component" value="Unassembled WGS sequence"/>
</dbReference>
<dbReference type="AlphaFoldDB" id="A0AAE3UBU3"/>
<proteinExistence type="predicted"/>
<reference evidence="1" key="1">
    <citation type="submission" date="2023-05" db="EMBL/GenBank/DDBJ databases">
        <authorList>
            <person name="Zhang X."/>
        </authorList>
    </citation>
    <scope>NUCLEOTIDE SEQUENCE</scope>
    <source>
        <strain evidence="1">BD1B2-1</strain>
    </source>
</reference>
<name>A0AAE3UBU3_9BACT</name>
<dbReference type="Gene3D" id="2.60.120.10">
    <property type="entry name" value="Jelly Rolls"/>
    <property type="match status" value="1"/>
</dbReference>
<comment type="caution">
    <text evidence="1">The sequence shown here is derived from an EMBL/GenBank/DDBJ whole genome shotgun (WGS) entry which is preliminary data.</text>
</comment>
<evidence type="ECO:0000313" key="1">
    <source>
        <dbReference type="EMBL" id="MDJ1499425.1"/>
    </source>
</evidence>
<evidence type="ECO:0000313" key="2">
    <source>
        <dbReference type="Proteomes" id="UP001232063"/>
    </source>
</evidence>
<organism evidence="1 2">
    <name type="scientific">Xanthocytophaga agilis</name>
    <dbReference type="NCBI Taxonomy" id="3048010"/>
    <lineage>
        <taxon>Bacteria</taxon>
        <taxon>Pseudomonadati</taxon>
        <taxon>Bacteroidota</taxon>
        <taxon>Cytophagia</taxon>
        <taxon>Cytophagales</taxon>
        <taxon>Rhodocytophagaceae</taxon>
        <taxon>Xanthocytophaga</taxon>
    </lineage>
</organism>
<dbReference type="InterPro" id="IPR014710">
    <property type="entry name" value="RmlC-like_jellyroll"/>
</dbReference>
<accession>A0AAE3UBU3</accession>
<dbReference type="SUPFAM" id="SSF51182">
    <property type="entry name" value="RmlC-like cupins"/>
    <property type="match status" value="1"/>
</dbReference>
<keyword evidence="2" id="KW-1185">Reference proteome</keyword>
<dbReference type="InterPro" id="IPR011051">
    <property type="entry name" value="RmlC_Cupin_sf"/>
</dbReference>
<dbReference type="EMBL" id="JASJOU010000001">
    <property type="protein sequence ID" value="MDJ1499425.1"/>
    <property type="molecule type" value="Genomic_DNA"/>
</dbReference>
<dbReference type="RefSeq" id="WP_314508940.1">
    <property type="nucleotide sequence ID" value="NZ_JASJOU010000001.1"/>
</dbReference>
<protein>
    <submittedName>
        <fullName evidence="1">Uncharacterized protein</fullName>
    </submittedName>
</protein>
<gene>
    <name evidence="1" type="ORF">QNI22_02145</name>
</gene>